<dbReference type="PANTHER" id="PTHR28297:SF1">
    <property type="entry name" value="FUNGAL PROTEIN"/>
    <property type="match status" value="1"/>
</dbReference>
<keyword evidence="2" id="KW-0812">Transmembrane</keyword>
<name>A0A8K0WKN2_9HYPO</name>
<dbReference type="OrthoDB" id="15595at2759"/>
<feature type="transmembrane region" description="Helical" evidence="2">
    <location>
        <begin position="60"/>
        <end position="86"/>
    </location>
</feature>
<keyword evidence="2" id="KW-0472">Membrane</keyword>
<evidence type="ECO:0000256" key="1">
    <source>
        <dbReference type="SAM" id="MobiDB-lite"/>
    </source>
</evidence>
<gene>
    <name evidence="3" type="ORF">B0I35DRAFT_464683</name>
</gene>
<keyword evidence="2" id="KW-1133">Transmembrane helix</keyword>
<protein>
    <submittedName>
        <fullName evidence="3">Uncharacterized protein</fullName>
    </submittedName>
</protein>
<feature type="transmembrane region" description="Helical" evidence="2">
    <location>
        <begin position="224"/>
        <end position="248"/>
    </location>
</feature>
<evidence type="ECO:0000313" key="3">
    <source>
        <dbReference type="EMBL" id="KAH7306018.1"/>
    </source>
</evidence>
<evidence type="ECO:0000256" key="2">
    <source>
        <dbReference type="SAM" id="Phobius"/>
    </source>
</evidence>
<dbReference type="AlphaFoldDB" id="A0A8K0WKN2"/>
<comment type="caution">
    <text evidence="3">The sequence shown here is derived from an EMBL/GenBank/DDBJ whole genome shotgun (WGS) entry which is preliminary data.</text>
</comment>
<keyword evidence="4" id="KW-1185">Reference proteome</keyword>
<proteinExistence type="predicted"/>
<feature type="transmembrane region" description="Helical" evidence="2">
    <location>
        <begin position="106"/>
        <end position="124"/>
    </location>
</feature>
<evidence type="ECO:0000313" key="4">
    <source>
        <dbReference type="Proteomes" id="UP000813444"/>
    </source>
</evidence>
<sequence length="258" mass="28221">MLGWFKRGARNESDAETVASAQSTPFHTAEEGLSAPSEKQESKGHKGRLAPSTALTKHQIFYIFVLDGLGGMLLSGGVNFALAYAMYTSQNTEKNPIRLFQLPNTLAGDGAVTIIVQCIMTWFVEMGLVRYDLGNRSVQPIGFIPEPSGLWTRKLFMLEPEPGSAPDTQVHRSKFITIVQNALRGFLIAVAGFLLLWPIAVGVLSTIGEPRGGDYFYSDRWIPQAFKCILGGLLGLLTTPLMASFWLLKAGWEAKHGS</sequence>
<dbReference type="InterPro" id="IPR018852">
    <property type="entry name" value="DUF2456"/>
</dbReference>
<dbReference type="Proteomes" id="UP000813444">
    <property type="component" value="Unassembled WGS sequence"/>
</dbReference>
<accession>A0A8K0WKN2</accession>
<reference evidence="3" key="1">
    <citation type="journal article" date="2021" name="Nat. Commun.">
        <title>Genetic determinants of endophytism in the Arabidopsis root mycobiome.</title>
        <authorList>
            <person name="Mesny F."/>
            <person name="Miyauchi S."/>
            <person name="Thiergart T."/>
            <person name="Pickel B."/>
            <person name="Atanasova L."/>
            <person name="Karlsson M."/>
            <person name="Huettel B."/>
            <person name="Barry K.W."/>
            <person name="Haridas S."/>
            <person name="Chen C."/>
            <person name="Bauer D."/>
            <person name="Andreopoulos W."/>
            <person name="Pangilinan J."/>
            <person name="LaButti K."/>
            <person name="Riley R."/>
            <person name="Lipzen A."/>
            <person name="Clum A."/>
            <person name="Drula E."/>
            <person name="Henrissat B."/>
            <person name="Kohler A."/>
            <person name="Grigoriev I.V."/>
            <person name="Martin F.M."/>
            <person name="Hacquard S."/>
        </authorList>
    </citation>
    <scope>NUCLEOTIDE SEQUENCE</scope>
    <source>
        <strain evidence="3">MPI-CAGE-CH-0235</strain>
    </source>
</reference>
<dbReference type="Pfam" id="PF10445">
    <property type="entry name" value="DUF2456"/>
    <property type="match status" value="1"/>
</dbReference>
<dbReference type="PANTHER" id="PTHR28297">
    <property type="entry name" value="FUNGAL PROTEIN"/>
    <property type="match status" value="1"/>
</dbReference>
<feature type="region of interest" description="Disordered" evidence="1">
    <location>
        <begin position="14"/>
        <end position="50"/>
    </location>
</feature>
<dbReference type="EMBL" id="JAGPNK010000017">
    <property type="protein sequence ID" value="KAH7306018.1"/>
    <property type="molecule type" value="Genomic_DNA"/>
</dbReference>
<organism evidence="3 4">
    <name type="scientific">Stachybotrys elegans</name>
    <dbReference type="NCBI Taxonomy" id="80388"/>
    <lineage>
        <taxon>Eukaryota</taxon>
        <taxon>Fungi</taxon>
        <taxon>Dikarya</taxon>
        <taxon>Ascomycota</taxon>
        <taxon>Pezizomycotina</taxon>
        <taxon>Sordariomycetes</taxon>
        <taxon>Hypocreomycetidae</taxon>
        <taxon>Hypocreales</taxon>
        <taxon>Stachybotryaceae</taxon>
        <taxon>Stachybotrys</taxon>
    </lineage>
</organism>
<feature type="transmembrane region" description="Helical" evidence="2">
    <location>
        <begin position="182"/>
        <end position="204"/>
    </location>
</feature>